<gene>
    <name evidence="3" type="ORF">SAMN02745910_03216</name>
</gene>
<protein>
    <submittedName>
        <fullName evidence="3">PAP2 superfamily protein</fullName>
    </submittedName>
</protein>
<name>A0A1I6B3L7_9BACI</name>
<dbReference type="RefSeq" id="WP_061805639.1">
    <property type="nucleotide sequence ID" value="NZ_FOXX01000008.1"/>
</dbReference>
<dbReference type="PANTHER" id="PTHR34599:SF1">
    <property type="entry name" value="PHOSPHATIDIC ACID PHOSPHATASE TYPE 2_HALOPEROXIDASE DOMAIN-CONTAINING PROTEIN"/>
    <property type="match status" value="1"/>
</dbReference>
<sequence length="240" mass="27890">MRIPYRKWTEHPYPGEQTPPKGSPEAGYWPMFFIKREGSNNFLDPFQRRINWNIRNPDTIDWNRELLIVEQTSASLTSQQAQIARYWGSDELTSKVTPMIYSLAERYRMGSPYTARILGYFHAAINDVCVITWFLKYLWDVARPNQYNRNIPSVLFTPRFPAYPSAHATIAGCSEVIVNYFFPQESSTMSQLMEQSAQSRLYAGVHFKVDNDEGLKLGRQVGEMVVQLLRAQNNVYHCMK</sequence>
<accession>A0A1I6B3L7</accession>
<dbReference type="GeneID" id="93711829"/>
<dbReference type="EMBL" id="FOXX01000008">
    <property type="protein sequence ID" value="SFQ75377.1"/>
    <property type="molecule type" value="Genomic_DNA"/>
</dbReference>
<evidence type="ECO:0000313" key="3">
    <source>
        <dbReference type="EMBL" id="SFQ75377.1"/>
    </source>
</evidence>
<dbReference type="Gene3D" id="1.10.606.20">
    <property type="match status" value="1"/>
</dbReference>
<keyword evidence="4" id="KW-1185">Reference proteome</keyword>
<dbReference type="SUPFAM" id="SSF48317">
    <property type="entry name" value="Acid phosphatase/Vanadium-dependent haloperoxidase"/>
    <property type="match status" value="1"/>
</dbReference>
<dbReference type="InterPro" id="IPR000326">
    <property type="entry name" value="PAP2/HPO"/>
</dbReference>
<organism evidence="3 4">
    <name type="scientific">Priestia endophytica DSM 13796</name>
    <dbReference type="NCBI Taxonomy" id="1121089"/>
    <lineage>
        <taxon>Bacteria</taxon>
        <taxon>Bacillati</taxon>
        <taxon>Bacillota</taxon>
        <taxon>Bacilli</taxon>
        <taxon>Bacillales</taxon>
        <taxon>Bacillaceae</taxon>
        <taxon>Priestia</taxon>
    </lineage>
</organism>
<feature type="region of interest" description="Disordered" evidence="1">
    <location>
        <begin position="1"/>
        <end position="24"/>
    </location>
</feature>
<feature type="domain" description="Phosphatidic acid phosphatase type 2/haloperoxidase" evidence="2">
    <location>
        <begin position="128"/>
        <end position="223"/>
    </location>
</feature>
<dbReference type="Proteomes" id="UP000182762">
    <property type="component" value="Unassembled WGS sequence"/>
</dbReference>
<reference evidence="3 4" key="1">
    <citation type="submission" date="2016-10" db="EMBL/GenBank/DDBJ databases">
        <authorList>
            <person name="Varghese N."/>
            <person name="Submissions S."/>
        </authorList>
    </citation>
    <scope>NUCLEOTIDE SEQUENCE [LARGE SCALE GENOMIC DNA]</scope>
    <source>
        <strain evidence="3 4">DSM 13796</strain>
    </source>
</reference>
<evidence type="ECO:0000256" key="1">
    <source>
        <dbReference type="SAM" id="MobiDB-lite"/>
    </source>
</evidence>
<proteinExistence type="predicted"/>
<dbReference type="InterPro" id="IPR036938">
    <property type="entry name" value="PAP2/HPO_sf"/>
</dbReference>
<comment type="caution">
    <text evidence="3">The sequence shown here is derived from an EMBL/GenBank/DDBJ whole genome shotgun (WGS) entry which is preliminary data.</text>
</comment>
<dbReference type="Pfam" id="PF01569">
    <property type="entry name" value="PAP2"/>
    <property type="match status" value="1"/>
</dbReference>
<dbReference type="CDD" id="cd03398">
    <property type="entry name" value="PAP2_haloperoxidase"/>
    <property type="match status" value="1"/>
</dbReference>
<evidence type="ECO:0000313" key="4">
    <source>
        <dbReference type="Proteomes" id="UP000182762"/>
    </source>
</evidence>
<dbReference type="InterPro" id="IPR052559">
    <property type="entry name" value="V-haloperoxidase"/>
</dbReference>
<dbReference type="PANTHER" id="PTHR34599">
    <property type="entry name" value="PEROXIDASE-RELATED"/>
    <property type="match status" value="1"/>
</dbReference>
<evidence type="ECO:0000259" key="2">
    <source>
        <dbReference type="Pfam" id="PF01569"/>
    </source>
</evidence>